<dbReference type="Gene3D" id="1.10.287.70">
    <property type="match status" value="1"/>
</dbReference>
<feature type="transmembrane region" description="Helical" evidence="1">
    <location>
        <begin position="216"/>
        <end position="236"/>
    </location>
</feature>
<dbReference type="InterPro" id="IPR001638">
    <property type="entry name" value="Solute-binding_3/MltF_N"/>
</dbReference>
<dbReference type="EMBL" id="BAABJX010000065">
    <property type="protein sequence ID" value="GAA4851270.1"/>
    <property type="molecule type" value="Genomic_DNA"/>
</dbReference>
<keyword evidence="1" id="KW-0472">Membrane</keyword>
<feature type="transmembrane region" description="Helical" evidence="1">
    <location>
        <begin position="184"/>
        <end position="204"/>
    </location>
</feature>
<feature type="transmembrane region" description="Helical" evidence="1">
    <location>
        <begin position="151"/>
        <end position="172"/>
    </location>
</feature>
<dbReference type="Pfam" id="PF07885">
    <property type="entry name" value="Ion_trans_2"/>
    <property type="match status" value="1"/>
</dbReference>
<dbReference type="InterPro" id="IPR013099">
    <property type="entry name" value="K_chnl_dom"/>
</dbReference>
<evidence type="ECO:0000313" key="4">
    <source>
        <dbReference type="Proteomes" id="UP001500298"/>
    </source>
</evidence>
<proteinExistence type="predicted"/>
<accession>A0ABP9DLD4</accession>
<gene>
    <name evidence="3" type="ORF">GCM10023331_39940</name>
</gene>
<dbReference type="Pfam" id="PF00497">
    <property type="entry name" value="SBP_bac_3"/>
    <property type="match status" value="1"/>
</dbReference>
<feature type="domain" description="Solute-binding protein family 3/N-terminal" evidence="2">
    <location>
        <begin position="36"/>
        <end position="372"/>
    </location>
</feature>
<dbReference type="Proteomes" id="UP001500298">
    <property type="component" value="Unassembled WGS sequence"/>
</dbReference>
<dbReference type="InterPro" id="IPR015683">
    <property type="entry name" value="Ionotropic_Glu_rcpt"/>
</dbReference>
<dbReference type="PRINTS" id="PR00169">
    <property type="entry name" value="KCHANNEL"/>
</dbReference>
<comment type="caution">
    <text evidence="3">The sequence shown here is derived from an EMBL/GenBank/DDBJ whole genome shotgun (WGS) entry which is preliminary data.</text>
</comment>
<dbReference type="PANTHER" id="PTHR18966">
    <property type="entry name" value="IONOTROPIC GLUTAMATE RECEPTOR"/>
    <property type="match status" value="1"/>
</dbReference>
<keyword evidence="1" id="KW-0812">Transmembrane</keyword>
<evidence type="ECO:0000256" key="1">
    <source>
        <dbReference type="SAM" id="Phobius"/>
    </source>
</evidence>
<dbReference type="SMART" id="SM00062">
    <property type="entry name" value="PBPb"/>
    <property type="match status" value="1"/>
</dbReference>
<dbReference type="Gene3D" id="3.40.190.10">
    <property type="entry name" value="Periplasmic binding protein-like II"/>
    <property type="match status" value="2"/>
</dbReference>
<sequence length="372" mass="42789">MKKDLLLTLLFCTLLFPYYGISKNVYGYPNVDQQEVVRIGLKVDPPFVMREITSENDTSYYGLSVDLWEEIASELNLMYEIIEYEHTSGLVMALSYENVDIVINPMLVSPTRLRSLEVTQPFLTSSIGVVLRKHNDNLVSIFLSNLFSLEFIKLISMLVGIVFFFGTVVWWVEKKYNKEDFRDGIYGIMDGVWWSTVTITTVGYGDKTPKTTLGRVISMIWMFAAISLVSSFTATITSKLTIEQLDNKASSLKDLEKLGKVGVVASSECQDYLFRNNINISRAYKTPSEGLEALHQGKIKVFAHDRPTLRYLVSEKEWVDRFELLPQTFNKHYYSWLLPKRSKLASKIDPKLIEITSVDSWNRLLHKYNLDE</sequence>
<protein>
    <submittedName>
        <fullName evidence="3">Transporter substrate-binding domain-containing protein</fullName>
    </submittedName>
</protein>
<name>A0ABP9DLD4_9BACT</name>
<dbReference type="SUPFAM" id="SSF53850">
    <property type="entry name" value="Periplasmic binding protein-like II"/>
    <property type="match status" value="1"/>
</dbReference>
<reference evidence="4" key="1">
    <citation type="journal article" date="2019" name="Int. J. Syst. Evol. Microbiol.">
        <title>The Global Catalogue of Microorganisms (GCM) 10K type strain sequencing project: providing services to taxonomists for standard genome sequencing and annotation.</title>
        <authorList>
            <consortium name="The Broad Institute Genomics Platform"/>
            <consortium name="The Broad Institute Genome Sequencing Center for Infectious Disease"/>
            <person name="Wu L."/>
            <person name="Ma J."/>
        </authorList>
    </citation>
    <scope>NUCLEOTIDE SEQUENCE [LARGE SCALE GENOMIC DNA]</scope>
    <source>
        <strain evidence="4">JCM 18326</strain>
    </source>
</reference>
<keyword evidence="1" id="KW-1133">Transmembrane helix</keyword>
<keyword evidence="4" id="KW-1185">Reference proteome</keyword>
<evidence type="ECO:0000313" key="3">
    <source>
        <dbReference type="EMBL" id="GAA4851270.1"/>
    </source>
</evidence>
<dbReference type="RefSeq" id="WP_345375085.1">
    <property type="nucleotide sequence ID" value="NZ_BAABJX010000065.1"/>
</dbReference>
<evidence type="ECO:0000259" key="2">
    <source>
        <dbReference type="SMART" id="SM00062"/>
    </source>
</evidence>
<organism evidence="3 4">
    <name type="scientific">Algivirga pacifica</name>
    <dbReference type="NCBI Taxonomy" id="1162670"/>
    <lineage>
        <taxon>Bacteria</taxon>
        <taxon>Pseudomonadati</taxon>
        <taxon>Bacteroidota</taxon>
        <taxon>Cytophagia</taxon>
        <taxon>Cytophagales</taxon>
        <taxon>Flammeovirgaceae</taxon>
        <taxon>Algivirga</taxon>
    </lineage>
</organism>
<dbReference type="SUPFAM" id="SSF81324">
    <property type="entry name" value="Voltage-gated potassium channels"/>
    <property type="match status" value="1"/>
</dbReference>